<dbReference type="EMBL" id="VCPC01000002">
    <property type="protein sequence ID" value="TMV12905.1"/>
    <property type="molecule type" value="Genomic_DNA"/>
</dbReference>
<keyword evidence="2" id="KW-0802">TPR repeat</keyword>
<proteinExistence type="predicted"/>
<keyword evidence="5" id="KW-1185">Reference proteome</keyword>
<organism evidence="4 5">
    <name type="scientific">Arenibacterium halophilum</name>
    <dbReference type="NCBI Taxonomy" id="2583821"/>
    <lineage>
        <taxon>Bacteria</taxon>
        <taxon>Pseudomonadati</taxon>
        <taxon>Pseudomonadota</taxon>
        <taxon>Alphaproteobacteria</taxon>
        <taxon>Rhodobacterales</taxon>
        <taxon>Paracoccaceae</taxon>
        <taxon>Arenibacterium</taxon>
    </lineage>
</organism>
<dbReference type="PROSITE" id="PS50005">
    <property type="entry name" value="TPR"/>
    <property type="match status" value="2"/>
</dbReference>
<dbReference type="SUPFAM" id="SSF52540">
    <property type="entry name" value="P-loop containing nucleoside triphosphate hydrolases"/>
    <property type="match status" value="1"/>
</dbReference>
<dbReference type="SUPFAM" id="SSF48452">
    <property type="entry name" value="TPR-like"/>
    <property type="match status" value="2"/>
</dbReference>
<dbReference type="InterPro" id="IPR027417">
    <property type="entry name" value="P-loop_NTPase"/>
</dbReference>
<keyword evidence="1" id="KW-0808">Transferase</keyword>
<dbReference type="InterPro" id="IPR019734">
    <property type="entry name" value="TPR_rpt"/>
</dbReference>
<dbReference type="InterPro" id="IPR011990">
    <property type="entry name" value="TPR-like_helical_dom_sf"/>
</dbReference>
<comment type="caution">
    <text evidence="4">The sequence shown here is derived from an EMBL/GenBank/DDBJ whole genome shotgun (WGS) entry which is preliminary data.</text>
</comment>
<feature type="region of interest" description="Disordered" evidence="3">
    <location>
        <begin position="1"/>
        <end position="20"/>
    </location>
</feature>
<feature type="repeat" description="TPR" evidence="2">
    <location>
        <begin position="160"/>
        <end position="193"/>
    </location>
</feature>
<evidence type="ECO:0000256" key="2">
    <source>
        <dbReference type="PROSITE-ProRule" id="PRU00339"/>
    </source>
</evidence>
<evidence type="ECO:0000313" key="4">
    <source>
        <dbReference type="EMBL" id="TMV12905.1"/>
    </source>
</evidence>
<name>A0ABY2XAN0_9RHOB</name>
<reference evidence="4 5" key="1">
    <citation type="submission" date="2019-05" db="EMBL/GenBank/DDBJ databases">
        <title>Marivita sp. nov. isolated from sea sediment.</title>
        <authorList>
            <person name="Kim W."/>
        </authorList>
    </citation>
    <scope>NUCLEOTIDE SEQUENCE [LARGE SCALE GENOMIC DNA]</scope>
    <source>
        <strain evidence="4 5">CAU 1492</strain>
    </source>
</reference>
<protein>
    <submittedName>
        <fullName evidence="4">Tetratricopeptide repeat protein</fullName>
    </submittedName>
</protein>
<evidence type="ECO:0000313" key="5">
    <source>
        <dbReference type="Proteomes" id="UP001191082"/>
    </source>
</evidence>
<gene>
    <name evidence="4" type="ORF">FGK64_08890</name>
</gene>
<dbReference type="InterPro" id="IPR026634">
    <property type="entry name" value="TPST-like"/>
</dbReference>
<dbReference type="PANTHER" id="PTHR12788:SF10">
    <property type="entry name" value="PROTEIN-TYROSINE SULFOTRANSFERASE"/>
    <property type="match status" value="1"/>
</dbReference>
<dbReference type="Gene3D" id="1.25.40.10">
    <property type="entry name" value="Tetratricopeptide repeat domain"/>
    <property type="match status" value="1"/>
</dbReference>
<dbReference type="Gene3D" id="3.40.50.300">
    <property type="entry name" value="P-loop containing nucleotide triphosphate hydrolases"/>
    <property type="match status" value="1"/>
</dbReference>
<evidence type="ECO:0000256" key="1">
    <source>
        <dbReference type="ARBA" id="ARBA00022679"/>
    </source>
</evidence>
<dbReference type="PANTHER" id="PTHR12788">
    <property type="entry name" value="PROTEIN-TYROSINE SULFOTRANSFERASE 2"/>
    <property type="match status" value="1"/>
</dbReference>
<evidence type="ECO:0000256" key="3">
    <source>
        <dbReference type="SAM" id="MobiDB-lite"/>
    </source>
</evidence>
<feature type="repeat" description="TPR" evidence="2">
    <location>
        <begin position="228"/>
        <end position="261"/>
    </location>
</feature>
<sequence length="605" mass="65852">MEYLQSPPNRVCRTGATTTGRTSMQTDIDKVLALLREGSPKAAFKHARQIASRHPKHPVGHNLCGIAASAMTRYADSVEHFRKALKLAPDFHDARKNLAQSLLLLGRPELAIQQLDRLTTPLSGDGDLFYLLAQARLSGGDLTGASKAADRAIALQPERARNFNLRAVLRDRLGQQAAALDDYHEALRLNPADVETLINISLPLARQLRTDEARAALDRAVSLAPEHPGARLRLAAHLTETGDTQAAIAALHEVLRLTPDSADALDRLARLNDTEANRALLPRIEAAARRLPRTDSTRPLLQFALGHIAAQEGDPAAMARALGEANRAMARQMPHDAEAAERLDARIMDIPLEFGTASRHPGPRPIFVVGLPRSGTTLAEAILAAHPRVTALGERASAGILLYPKIEAGAPFDQAALEAIRSDYTAMLPDLSGTTEAYVDKMPDNYRLAGLLASAFPESRIIHIRRDPRDVALSMWRTSFTGAALAYTYDMSAMARRFNAYARLMAHWQAVIPATQLVSLSYEFITRDIAEASNSLADACGLNRAPEMAEPNRHAGQVLTASATQIRQPVHARSVGGWRHHTAMLQPLIDGLDPALWPELQSPID</sequence>
<accession>A0ABY2XAN0</accession>
<dbReference type="SMART" id="SM00028">
    <property type="entry name" value="TPR"/>
    <property type="match status" value="6"/>
</dbReference>
<dbReference type="Pfam" id="PF14559">
    <property type="entry name" value="TPR_19"/>
    <property type="match status" value="1"/>
</dbReference>
<dbReference type="Pfam" id="PF13432">
    <property type="entry name" value="TPR_16"/>
    <property type="match status" value="1"/>
</dbReference>
<dbReference type="RefSeq" id="WP_138863461.1">
    <property type="nucleotide sequence ID" value="NZ_VCPC01000002.1"/>
</dbReference>
<dbReference type="Proteomes" id="UP001191082">
    <property type="component" value="Unassembled WGS sequence"/>
</dbReference>
<dbReference type="Pfam" id="PF13469">
    <property type="entry name" value="Sulfotransfer_3"/>
    <property type="match status" value="1"/>
</dbReference>